<sequence>MGPVALPSSDLAGMVGMFGSAPSQPDLGTQSSAAQEFPWHAFIPAVMASPVAGLPPGAAALEAGAPLTTAATAACVKVETADAPSQQPRPPRQPLRSARARAARASTASADGADDTDEGPPTRTRSNAFDTASLDPRRAARILANRQSAQRSRMKRLQHVHDLEAQAAGLAEQVASLQQRLDRESARAREAAAAAQAAAAAAAALRAQVERQEAAQRELRALVVALRRQAAAQGLQVSALSLPPAAPPPLPLPPVACGSCTQPAAAQPAAGPHSHMQQQAATQQEEQQHVQQQSTQQQPMQQQATQQQPMQQQAMQQQAIQQQQRRLPSAQPDLAPAQLASPPPCVRGAAAAAVAGFASPVDMDGDFASLLGADVHAALFGGSSQEDADLFGFVRM</sequence>
<protein>
    <recommendedName>
        <fullName evidence="7">BZIP domain-containing protein</fullName>
    </recommendedName>
</protein>
<dbReference type="Proteomes" id="UP000247498">
    <property type="component" value="Unassembled WGS sequence"/>
</dbReference>
<feature type="region of interest" description="Disordered" evidence="6">
    <location>
        <begin position="79"/>
        <end position="138"/>
    </location>
</feature>
<reference evidence="8 9" key="1">
    <citation type="journal article" date="2018" name="Sci. Rep.">
        <title>Raphidocelis subcapitata (=Pseudokirchneriella subcapitata) provides an insight into genome evolution and environmental adaptations in the Sphaeropleales.</title>
        <authorList>
            <person name="Suzuki S."/>
            <person name="Yamaguchi H."/>
            <person name="Nakajima N."/>
            <person name="Kawachi M."/>
        </authorList>
    </citation>
    <scope>NUCLEOTIDE SEQUENCE [LARGE SCALE GENOMIC DNA]</scope>
    <source>
        <strain evidence="8 9">NIES-35</strain>
    </source>
</reference>
<dbReference type="AlphaFoldDB" id="A0A2V0NS63"/>
<dbReference type="SUPFAM" id="SSF57959">
    <property type="entry name" value="Leucine zipper domain"/>
    <property type="match status" value="1"/>
</dbReference>
<feature type="compositionally biased region" description="Low complexity" evidence="6">
    <location>
        <begin position="277"/>
        <end position="324"/>
    </location>
</feature>
<evidence type="ECO:0000313" key="9">
    <source>
        <dbReference type="Proteomes" id="UP000247498"/>
    </source>
</evidence>
<keyword evidence="4" id="KW-0539">Nucleus</keyword>
<comment type="caution">
    <text evidence="8">The sequence shown here is derived from an EMBL/GenBank/DDBJ whole genome shotgun (WGS) entry which is preliminary data.</text>
</comment>
<dbReference type="PROSITE" id="PS50217">
    <property type="entry name" value="BZIP"/>
    <property type="match status" value="1"/>
</dbReference>
<dbReference type="Gene3D" id="1.20.5.170">
    <property type="match status" value="1"/>
</dbReference>
<evidence type="ECO:0000313" key="8">
    <source>
        <dbReference type="EMBL" id="GBF87777.1"/>
    </source>
</evidence>
<feature type="compositionally biased region" description="Polar residues" evidence="6">
    <location>
        <begin position="21"/>
        <end position="32"/>
    </location>
</feature>
<dbReference type="GO" id="GO:0003677">
    <property type="term" value="F:DNA binding"/>
    <property type="evidence" value="ECO:0007669"/>
    <property type="project" value="UniProtKB-KW"/>
</dbReference>
<keyword evidence="9" id="KW-1185">Reference proteome</keyword>
<dbReference type="InterPro" id="IPR004827">
    <property type="entry name" value="bZIP"/>
</dbReference>
<keyword evidence="5" id="KW-0175">Coiled coil</keyword>
<dbReference type="CDD" id="cd14703">
    <property type="entry name" value="bZIP_plant_RF2"/>
    <property type="match status" value="1"/>
</dbReference>
<dbReference type="PANTHER" id="PTHR45764">
    <property type="entry name" value="BZIP TRANSCRIPTION FACTOR 44"/>
    <property type="match status" value="1"/>
</dbReference>
<dbReference type="OrthoDB" id="1435597at2759"/>
<evidence type="ECO:0000256" key="6">
    <source>
        <dbReference type="SAM" id="MobiDB-lite"/>
    </source>
</evidence>
<keyword evidence="3" id="KW-0804">Transcription</keyword>
<dbReference type="PROSITE" id="PS00036">
    <property type="entry name" value="BZIP_BASIC"/>
    <property type="match status" value="1"/>
</dbReference>
<organism evidence="8 9">
    <name type="scientific">Raphidocelis subcapitata</name>
    <dbReference type="NCBI Taxonomy" id="307507"/>
    <lineage>
        <taxon>Eukaryota</taxon>
        <taxon>Viridiplantae</taxon>
        <taxon>Chlorophyta</taxon>
        <taxon>core chlorophytes</taxon>
        <taxon>Chlorophyceae</taxon>
        <taxon>CS clade</taxon>
        <taxon>Sphaeropleales</taxon>
        <taxon>Selenastraceae</taxon>
        <taxon>Raphidocelis</taxon>
    </lineage>
</organism>
<evidence type="ECO:0000256" key="4">
    <source>
        <dbReference type="ARBA" id="ARBA00023242"/>
    </source>
</evidence>
<dbReference type="InterPro" id="IPR046347">
    <property type="entry name" value="bZIP_sf"/>
</dbReference>
<dbReference type="GO" id="GO:0003700">
    <property type="term" value="F:DNA-binding transcription factor activity"/>
    <property type="evidence" value="ECO:0007669"/>
    <property type="project" value="InterPro"/>
</dbReference>
<evidence type="ECO:0000256" key="5">
    <source>
        <dbReference type="SAM" id="Coils"/>
    </source>
</evidence>
<dbReference type="SMART" id="SM00338">
    <property type="entry name" value="BRLZ"/>
    <property type="match status" value="1"/>
</dbReference>
<gene>
    <name evidence="8" type="ORF">Rsub_00488</name>
</gene>
<proteinExistence type="predicted"/>
<dbReference type="PANTHER" id="PTHR45764:SF38">
    <property type="entry name" value="BZIP TRANSCRIPTION FACTOR 44"/>
    <property type="match status" value="1"/>
</dbReference>
<feature type="region of interest" description="Disordered" evidence="6">
    <location>
        <begin position="261"/>
        <end position="341"/>
    </location>
</feature>
<dbReference type="Pfam" id="PF07716">
    <property type="entry name" value="bZIP_2"/>
    <property type="match status" value="1"/>
</dbReference>
<name>A0A2V0NS63_9CHLO</name>
<evidence type="ECO:0000256" key="2">
    <source>
        <dbReference type="ARBA" id="ARBA00023125"/>
    </source>
</evidence>
<feature type="coiled-coil region" evidence="5">
    <location>
        <begin position="160"/>
        <end position="229"/>
    </location>
</feature>
<dbReference type="EMBL" id="BDRX01000002">
    <property type="protein sequence ID" value="GBF87777.1"/>
    <property type="molecule type" value="Genomic_DNA"/>
</dbReference>
<evidence type="ECO:0000256" key="1">
    <source>
        <dbReference type="ARBA" id="ARBA00023015"/>
    </source>
</evidence>
<evidence type="ECO:0000256" key="3">
    <source>
        <dbReference type="ARBA" id="ARBA00023163"/>
    </source>
</evidence>
<keyword evidence="2" id="KW-0238">DNA-binding</keyword>
<dbReference type="InParanoid" id="A0A2V0NS63"/>
<dbReference type="InterPro" id="IPR044759">
    <property type="entry name" value="bZIP_RF2"/>
</dbReference>
<feature type="region of interest" description="Disordered" evidence="6">
    <location>
        <begin position="13"/>
        <end position="32"/>
    </location>
</feature>
<feature type="domain" description="BZIP" evidence="7">
    <location>
        <begin position="135"/>
        <end position="183"/>
    </location>
</feature>
<evidence type="ECO:0000259" key="7">
    <source>
        <dbReference type="PROSITE" id="PS50217"/>
    </source>
</evidence>
<accession>A0A2V0NS63</accession>
<keyword evidence="1" id="KW-0805">Transcription regulation</keyword>